<dbReference type="Proteomes" id="UP000050741">
    <property type="component" value="Unassembled WGS sequence"/>
</dbReference>
<comment type="similarity">
    <text evidence="3">Belongs to the synaptobrevin family.</text>
</comment>
<evidence type="ECO:0000256" key="9">
    <source>
        <dbReference type="ARBA" id="ARBA00023034"/>
    </source>
</evidence>
<evidence type="ECO:0000256" key="8">
    <source>
        <dbReference type="ARBA" id="ARBA00022989"/>
    </source>
</evidence>
<proteinExistence type="inferred from homology"/>
<evidence type="ECO:0000256" key="6">
    <source>
        <dbReference type="ARBA" id="ARBA00022824"/>
    </source>
</evidence>
<dbReference type="InterPro" id="IPR042855">
    <property type="entry name" value="V_SNARE_CC"/>
</dbReference>
<name>A0A183CGL9_GLOPA</name>
<evidence type="ECO:0000259" key="16">
    <source>
        <dbReference type="PROSITE" id="PS50892"/>
    </source>
</evidence>
<dbReference type="PANTHER" id="PTHR45837">
    <property type="entry name" value="VESICLE-TRAFFICKING PROTEIN SEC22B"/>
    <property type="match status" value="1"/>
</dbReference>
<dbReference type="SMART" id="SM01270">
    <property type="entry name" value="Longin"/>
    <property type="match status" value="1"/>
</dbReference>
<dbReference type="SUPFAM" id="SSF64356">
    <property type="entry name" value="SNARE-like"/>
    <property type="match status" value="1"/>
</dbReference>
<reference evidence="17" key="1">
    <citation type="submission" date="2014-05" db="EMBL/GenBank/DDBJ databases">
        <title>The genome and life-stage specific transcriptomes of Globodera pallida elucidate key aspects of plant parasitism by a cyst nematode.</title>
        <authorList>
            <person name="Cotton J.A."/>
            <person name="Lilley C.J."/>
            <person name="Jones L.M."/>
            <person name="Kikuchi T."/>
            <person name="Reid A.J."/>
            <person name="Thorpe P."/>
            <person name="Tsai I.J."/>
            <person name="Beasley H."/>
            <person name="Blok V."/>
            <person name="Cock P.J.A."/>
            <person name="Van den Akker S.E."/>
            <person name="Holroyd N."/>
            <person name="Hunt M."/>
            <person name="Mantelin S."/>
            <person name="Naghra H."/>
            <person name="Pain A."/>
            <person name="Palomares-Rius J.E."/>
            <person name="Zarowiecki M."/>
            <person name="Berriman M."/>
            <person name="Jones J.T."/>
            <person name="Urwin P.E."/>
        </authorList>
    </citation>
    <scope>NUCLEOTIDE SEQUENCE [LARGE SCALE GENOMIC DNA]</scope>
    <source>
        <strain evidence="17">Lindley</strain>
    </source>
</reference>
<keyword evidence="6" id="KW-0256">Endoplasmic reticulum</keyword>
<evidence type="ECO:0000256" key="10">
    <source>
        <dbReference type="ARBA" id="ARBA00023054"/>
    </source>
</evidence>
<evidence type="ECO:0000256" key="4">
    <source>
        <dbReference type="ARBA" id="ARBA00022448"/>
    </source>
</evidence>
<feature type="domain" description="V-SNARE coiled-coil homology" evidence="16">
    <location>
        <begin position="104"/>
        <end position="144"/>
    </location>
</feature>
<dbReference type="GO" id="GO:0006888">
    <property type="term" value="P:endoplasmic reticulum to Golgi vesicle-mediated transport"/>
    <property type="evidence" value="ECO:0007669"/>
    <property type="project" value="InterPro"/>
</dbReference>
<dbReference type="GO" id="GO:0005794">
    <property type="term" value="C:Golgi apparatus"/>
    <property type="evidence" value="ECO:0007669"/>
    <property type="project" value="UniProtKB-SubCell"/>
</dbReference>
<evidence type="ECO:0000313" key="18">
    <source>
        <dbReference type="WBParaSite" id="GPLIN_001202400"/>
    </source>
</evidence>
<comment type="function">
    <text evidence="12">SNARE involved in targeting and fusion of ER-derived transport vesicles with the Golgi complex as well as Golgi-derived retrograde transport vesicles with the ER.</text>
</comment>
<dbReference type="WBParaSite" id="GPLIN_001202400">
    <property type="protein sequence ID" value="GPLIN_001202400"/>
    <property type="gene ID" value="GPLIN_001202400"/>
</dbReference>
<dbReference type="InterPro" id="IPR044565">
    <property type="entry name" value="Sec22"/>
</dbReference>
<protein>
    <submittedName>
        <fullName evidence="18">Longin domain-containing protein</fullName>
    </submittedName>
</protein>
<keyword evidence="4" id="KW-0813">Transport</keyword>
<dbReference type="InterPro" id="IPR010908">
    <property type="entry name" value="Longin_dom"/>
</dbReference>
<dbReference type="SUPFAM" id="SSF58038">
    <property type="entry name" value="SNARE fusion complex"/>
    <property type="match status" value="1"/>
</dbReference>
<dbReference type="Gene3D" id="3.30.450.50">
    <property type="entry name" value="Longin domain"/>
    <property type="match status" value="1"/>
</dbReference>
<evidence type="ECO:0000256" key="7">
    <source>
        <dbReference type="ARBA" id="ARBA00022927"/>
    </source>
</evidence>
<evidence type="ECO:0000256" key="1">
    <source>
        <dbReference type="ARBA" id="ARBA00004163"/>
    </source>
</evidence>
<organism evidence="17 18">
    <name type="scientific">Globodera pallida</name>
    <name type="common">Potato cyst nematode worm</name>
    <name type="synonym">Heterodera pallida</name>
    <dbReference type="NCBI Taxonomy" id="36090"/>
    <lineage>
        <taxon>Eukaryota</taxon>
        <taxon>Metazoa</taxon>
        <taxon>Ecdysozoa</taxon>
        <taxon>Nematoda</taxon>
        <taxon>Chromadorea</taxon>
        <taxon>Rhabditida</taxon>
        <taxon>Tylenchina</taxon>
        <taxon>Tylenchomorpha</taxon>
        <taxon>Tylenchoidea</taxon>
        <taxon>Heteroderidae</taxon>
        <taxon>Heteroderinae</taxon>
        <taxon>Globodera</taxon>
    </lineage>
</organism>
<keyword evidence="10 14" id="KW-0175">Coiled coil</keyword>
<keyword evidence="11" id="KW-0472">Membrane</keyword>
<evidence type="ECO:0000256" key="3">
    <source>
        <dbReference type="ARBA" id="ARBA00008025"/>
    </source>
</evidence>
<dbReference type="GO" id="GO:0006890">
    <property type="term" value="P:retrograde vesicle-mediated transport, Golgi to endoplasmic reticulum"/>
    <property type="evidence" value="ECO:0007669"/>
    <property type="project" value="InterPro"/>
</dbReference>
<dbReference type="PROSITE" id="PS50859">
    <property type="entry name" value="LONGIN"/>
    <property type="match status" value="1"/>
</dbReference>
<reference evidence="18" key="2">
    <citation type="submission" date="2016-06" db="UniProtKB">
        <authorList>
            <consortium name="WormBaseParasite"/>
        </authorList>
    </citation>
    <scope>IDENTIFICATION</scope>
</reference>
<keyword evidence="7" id="KW-0653">Protein transport</keyword>
<evidence type="ECO:0000313" key="17">
    <source>
        <dbReference type="Proteomes" id="UP000050741"/>
    </source>
</evidence>
<evidence type="ECO:0000256" key="11">
    <source>
        <dbReference type="ARBA" id="ARBA00023136"/>
    </source>
</evidence>
<dbReference type="CDD" id="cd14824">
    <property type="entry name" value="Longin"/>
    <property type="match status" value="1"/>
</dbReference>
<dbReference type="AlphaFoldDB" id="A0A183CGL9"/>
<keyword evidence="9" id="KW-0333">Golgi apparatus</keyword>
<dbReference type="Pfam" id="PF13774">
    <property type="entry name" value="Longin"/>
    <property type="match status" value="1"/>
</dbReference>
<keyword evidence="8" id="KW-1133">Transmembrane helix</keyword>
<feature type="domain" description="Longin" evidence="15">
    <location>
        <begin position="7"/>
        <end position="96"/>
    </location>
</feature>
<evidence type="ECO:0000256" key="12">
    <source>
        <dbReference type="ARBA" id="ARBA00024173"/>
    </source>
</evidence>
<keyword evidence="17" id="KW-1185">Reference proteome</keyword>
<accession>A0A183CGL9</accession>
<comment type="subcellular location">
    <subcellularLocation>
        <location evidence="1">Endoplasmic reticulum membrane</location>
        <topology evidence="1">Single-pass type IV membrane protein</topology>
    </subcellularLocation>
    <subcellularLocation>
        <location evidence="13">Golgi apparatus</location>
        <location evidence="13">cis-Golgi network membrane</location>
    </subcellularLocation>
    <subcellularLocation>
        <location evidence="2">Melanosome</location>
    </subcellularLocation>
</comment>
<keyword evidence="5" id="KW-0812">Transmembrane</keyword>
<dbReference type="Gene3D" id="1.20.5.110">
    <property type="match status" value="1"/>
</dbReference>
<dbReference type="PROSITE" id="PS50892">
    <property type="entry name" value="V_SNARE"/>
    <property type="match status" value="1"/>
</dbReference>
<dbReference type="GO" id="GO:0005484">
    <property type="term" value="F:SNAP receptor activity"/>
    <property type="evidence" value="ECO:0007669"/>
    <property type="project" value="InterPro"/>
</dbReference>
<evidence type="ECO:0000256" key="14">
    <source>
        <dbReference type="PROSITE-ProRule" id="PRU00290"/>
    </source>
</evidence>
<dbReference type="GO" id="GO:0005789">
    <property type="term" value="C:endoplasmic reticulum membrane"/>
    <property type="evidence" value="ECO:0007669"/>
    <property type="project" value="UniProtKB-SubCell"/>
</dbReference>
<evidence type="ECO:0000256" key="13">
    <source>
        <dbReference type="ARBA" id="ARBA00024188"/>
    </source>
</evidence>
<dbReference type="GO" id="GO:0015031">
    <property type="term" value="P:protein transport"/>
    <property type="evidence" value="ECO:0007669"/>
    <property type="project" value="UniProtKB-KW"/>
</dbReference>
<evidence type="ECO:0000256" key="2">
    <source>
        <dbReference type="ARBA" id="ARBA00004223"/>
    </source>
</evidence>
<evidence type="ECO:0000256" key="5">
    <source>
        <dbReference type="ARBA" id="ARBA00022692"/>
    </source>
</evidence>
<evidence type="ECO:0000259" key="15">
    <source>
        <dbReference type="PROSITE" id="PS50859"/>
    </source>
</evidence>
<sequence length="144" mass="16364">MSIILTLIARVRDGLILATSIEGADDPEHNTVKYMTQAKMLFKKLNSPGTPQAQSVASGQYFFHYIVKGTVCALCFMELRLRRPPDHSYIQNTKRKHLDKGRNAMAAVNNELQDVTRIMVSNIEDVIHRGEALNSMRRSFRNET</sequence>
<dbReference type="InterPro" id="IPR011012">
    <property type="entry name" value="Longin-like_dom_sf"/>
</dbReference>